<protein>
    <submittedName>
        <fullName evidence="1">Uncharacterized protein</fullName>
    </submittedName>
</protein>
<proteinExistence type="predicted"/>
<reference evidence="1" key="1">
    <citation type="submission" date="2014-12" db="EMBL/GenBank/DDBJ databases">
        <title>Insight into the proteome of Arion vulgaris.</title>
        <authorList>
            <person name="Aradska J."/>
            <person name="Bulat T."/>
            <person name="Smidak R."/>
            <person name="Sarate P."/>
            <person name="Gangsoo J."/>
            <person name="Sialana F."/>
            <person name="Bilban M."/>
            <person name="Lubec G."/>
        </authorList>
    </citation>
    <scope>NUCLEOTIDE SEQUENCE</scope>
    <source>
        <tissue evidence="1">Skin</tissue>
    </source>
</reference>
<evidence type="ECO:0000313" key="1">
    <source>
        <dbReference type="EMBL" id="CEK75334.1"/>
    </source>
</evidence>
<accession>A0A0B7A311</accession>
<name>A0A0B7A311_9EUPU</name>
<dbReference type="EMBL" id="HACG01028469">
    <property type="protein sequence ID" value="CEK75334.1"/>
    <property type="molecule type" value="Transcribed_RNA"/>
</dbReference>
<dbReference type="AlphaFoldDB" id="A0A0B7A311"/>
<organism evidence="1">
    <name type="scientific">Arion vulgaris</name>
    <dbReference type="NCBI Taxonomy" id="1028688"/>
    <lineage>
        <taxon>Eukaryota</taxon>
        <taxon>Metazoa</taxon>
        <taxon>Spiralia</taxon>
        <taxon>Lophotrochozoa</taxon>
        <taxon>Mollusca</taxon>
        <taxon>Gastropoda</taxon>
        <taxon>Heterobranchia</taxon>
        <taxon>Euthyneura</taxon>
        <taxon>Panpulmonata</taxon>
        <taxon>Eupulmonata</taxon>
        <taxon>Stylommatophora</taxon>
        <taxon>Helicina</taxon>
        <taxon>Arionoidea</taxon>
        <taxon>Arionidae</taxon>
        <taxon>Arion</taxon>
    </lineage>
</organism>
<sequence length="91" mass="9994">MTISGEETAAIVVALQSSKFRIKSGEETAVIFIESKQIVHRCHEEGIDIWTLSTSFCCSRGLGLEKWANFSSTEPISLLLMNLSTWSPTSG</sequence>
<gene>
    <name evidence="1" type="primary">ORF95018</name>
</gene>